<reference evidence="1" key="1">
    <citation type="submission" date="2020-05" db="EMBL/GenBank/DDBJ databases">
        <authorList>
            <person name="Chiriac C."/>
            <person name="Salcher M."/>
            <person name="Ghai R."/>
            <person name="Kavagutti S V."/>
        </authorList>
    </citation>
    <scope>NUCLEOTIDE SEQUENCE</scope>
</reference>
<name>A0A6J7GUN8_9ZZZZ</name>
<evidence type="ECO:0000313" key="1">
    <source>
        <dbReference type="EMBL" id="CAB4908385.1"/>
    </source>
</evidence>
<organism evidence="1">
    <name type="scientific">freshwater metagenome</name>
    <dbReference type="NCBI Taxonomy" id="449393"/>
    <lineage>
        <taxon>unclassified sequences</taxon>
        <taxon>metagenomes</taxon>
        <taxon>ecological metagenomes</taxon>
    </lineage>
</organism>
<gene>
    <name evidence="1" type="ORF">UFOPK3610_00612</name>
</gene>
<accession>A0A6J7GUN8</accession>
<dbReference type="EMBL" id="CAFBMR010000014">
    <property type="protein sequence ID" value="CAB4908385.1"/>
    <property type="molecule type" value="Genomic_DNA"/>
</dbReference>
<dbReference type="AlphaFoldDB" id="A0A6J7GUN8"/>
<protein>
    <submittedName>
        <fullName evidence="1">Unannotated protein</fullName>
    </submittedName>
</protein>
<sequence>MPNRGTLTDLASLQRRAGAHDRAFSDNRRANQMRVGKQGHIASEVDVNIDPHTGRVQHGDTGAHPLCIDAITHEGTSFSKLHAIVDPHDLRRVTCSDCFDTGTRSPQNRDDVGEVFLSLRVCRCDLGERRHELHGIKGIHARVDLVNREDRFIGVAVFDNLAYLAIGTAHNAAISRRIFKHCRKHCRGRTRSRVVSKESFEGRPSQQRGITSEYDYGSTINRANGIQSDAHSMPCAALFLLHDGRHPWRDLGDVRSDLLASMSNNYDNALR</sequence>
<proteinExistence type="predicted"/>